<evidence type="ECO:0000256" key="1">
    <source>
        <dbReference type="ARBA" id="ARBA00022679"/>
    </source>
</evidence>
<feature type="domain" description="Glycosyl transferase family 1" evidence="2">
    <location>
        <begin position="197"/>
        <end position="351"/>
    </location>
</feature>
<dbReference type="Proteomes" id="UP000176751">
    <property type="component" value="Unassembled WGS sequence"/>
</dbReference>
<dbReference type="InterPro" id="IPR001296">
    <property type="entry name" value="Glyco_trans_1"/>
</dbReference>
<proteinExistence type="predicted"/>
<evidence type="ECO:0000259" key="3">
    <source>
        <dbReference type="Pfam" id="PF13439"/>
    </source>
</evidence>
<dbReference type="Pfam" id="PF00534">
    <property type="entry name" value="Glycos_transf_1"/>
    <property type="match status" value="1"/>
</dbReference>
<name>A0A1F5HGB1_9BACT</name>
<evidence type="ECO:0008006" key="6">
    <source>
        <dbReference type="Google" id="ProtNLM"/>
    </source>
</evidence>
<gene>
    <name evidence="4" type="ORF">A2196_03980</name>
</gene>
<keyword evidence="1" id="KW-0808">Transferase</keyword>
<protein>
    <recommendedName>
        <fullName evidence="6">Glycosyltransferase subfamily 4-like N-terminal domain-containing protein</fullName>
    </recommendedName>
</protein>
<evidence type="ECO:0000259" key="2">
    <source>
        <dbReference type="Pfam" id="PF00534"/>
    </source>
</evidence>
<organism evidence="4 5">
    <name type="scientific">Candidatus Curtissbacteria bacterium RIFOXYA1_FULL_41_14</name>
    <dbReference type="NCBI Taxonomy" id="1797737"/>
    <lineage>
        <taxon>Bacteria</taxon>
        <taxon>Candidatus Curtissiibacteriota</taxon>
    </lineage>
</organism>
<dbReference type="CDD" id="cd03801">
    <property type="entry name" value="GT4_PimA-like"/>
    <property type="match status" value="1"/>
</dbReference>
<dbReference type="Gene3D" id="3.40.50.2000">
    <property type="entry name" value="Glycogen Phosphorylase B"/>
    <property type="match status" value="2"/>
</dbReference>
<accession>A0A1F5HGB1</accession>
<dbReference type="InterPro" id="IPR028098">
    <property type="entry name" value="Glyco_trans_4-like_N"/>
</dbReference>
<dbReference type="EMBL" id="MFCA01000004">
    <property type="protein sequence ID" value="OGE03106.1"/>
    <property type="molecule type" value="Genomic_DNA"/>
</dbReference>
<dbReference type="AlphaFoldDB" id="A0A1F5HGB1"/>
<dbReference type="GO" id="GO:0009103">
    <property type="term" value="P:lipopolysaccharide biosynthetic process"/>
    <property type="evidence" value="ECO:0007669"/>
    <property type="project" value="TreeGrafter"/>
</dbReference>
<dbReference type="PANTHER" id="PTHR46401">
    <property type="entry name" value="GLYCOSYLTRANSFERASE WBBK-RELATED"/>
    <property type="match status" value="1"/>
</dbReference>
<evidence type="ECO:0000313" key="4">
    <source>
        <dbReference type="EMBL" id="OGE03106.1"/>
    </source>
</evidence>
<dbReference type="SUPFAM" id="SSF53756">
    <property type="entry name" value="UDP-Glycosyltransferase/glycogen phosphorylase"/>
    <property type="match status" value="1"/>
</dbReference>
<dbReference type="PANTHER" id="PTHR46401:SF2">
    <property type="entry name" value="GLYCOSYLTRANSFERASE WBBK-RELATED"/>
    <property type="match status" value="1"/>
</dbReference>
<dbReference type="GO" id="GO:0016757">
    <property type="term" value="F:glycosyltransferase activity"/>
    <property type="evidence" value="ECO:0007669"/>
    <property type="project" value="InterPro"/>
</dbReference>
<dbReference type="STRING" id="1797737.A2196_03980"/>
<evidence type="ECO:0000313" key="5">
    <source>
        <dbReference type="Proteomes" id="UP000176751"/>
    </source>
</evidence>
<reference evidence="4 5" key="1">
    <citation type="journal article" date="2016" name="Nat. Commun.">
        <title>Thousands of microbial genomes shed light on interconnected biogeochemical processes in an aquifer system.</title>
        <authorList>
            <person name="Anantharaman K."/>
            <person name="Brown C.T."/>
            <person name="Hug L.A."/>
            <person name="Sharon I."/>
            <person name="Castelle C.J."/>
            <person name="Probst A.J."/>
            <person name="Thomas B.C."/>
            <person name="Singh A."/>
            <person name="Wilkins M.J."/>
            <person name="Karaoz U."/>
            <person name="Brodie E.L."/>
            <person name="Williams K.H."/>
            <person name="Hubbard S.S."/>
            <person name="Banfield J.F."/>
        </authorList>
    </citation>
    <scope>NUCLEOTIDE SEQUENCE [LARGE SCALE GENOMIC DNA]</scope>
</reference>
<comment type="caution">
    <text evidence="4">The sequence shown here is derived from an EMBL/GenBank/DDBJ whole genome shotgun (WGS) entry which is preliminary data.</text>
</comment>
<sequence>MRIALVSHAADIHSGSRAPIELAKHFAKLGHEVIFFAHAHISRKNAINELKSTKIKVVLIDYPRIKFIDRILAAFMLATKLRKLKPDIISAHATLPFMLGSKLSGIPLFSTYHGTQTDVWLDKIFPRVPGTVDKIANHSINFIIKSLMWFQLALSDRIITLSKYCSRELLTFYGKKAPFVYWGGAPPHLLDITLKPKKSNLITLLSVSRIVPYKGFHVLIEIVKELEKKYPNLKLTIIGSHPNKNYLSYLNKIKSKNTRIILNPNDKVLSIYYQQADLYVTCDKFLFFGMPIFEAASFAKPVIAFNSASAKEIIQNSKTGIVVSSKEEFKNALIKLMTNEKERLKLGKNAFEFNKKYTWENAARFYIKLFEKWQKH</sequence>
<feature type="domain" description="Glycosyltransferase subfamily 4-like N-terminal" evidence="3">
    <location>
        <begin position="20"/>
        <end position="175"/>
    </location>
</feature>
<dbReference type="Pfam" id="PF13439">
    <property type="entry name" value="Glyco_transf_4"/>
    <property type="match status" value="1"/>
</dbReference>